<dbReference type="OrthoDB" id="1443240at2"/>
<proteinExistence type="predicted"/>
<dbReference type="InterPro" id="IPR026444">
    <property type="entry name" value="Secre_tail"/>
</dbReference>
<comment type="caution">
    <text evidence="2">The sequence shown here is derived from an EMBL/GenBank/DDBJ whole genome shotgun (WGS) entry which is preliminary data.</text>
</comment>
<protein>
    <submittedName>
        <fullName evidence="2">T9SS C-terminal target domain-containing protein</fullName>
    </submittedName>
</protein>
<dbReference type="AlphaFoldDB" id="A0A418QML5"/>
<keyword evidence="1" id="KW-0732">Signal</keyword>
<organism evidence="2 3">
    <name type="scientific">Hymenobacter rubripertinctus</name>
    <dbReference type="NCBI Taxonomy" id="2029981"/>
    <lineage>
        <taxon>Bacteria</taxon>
        <taxon>Pseudomonadati</taxon>
        <taxon>Bacteroidota</taxon>
        <taxon>Cytophagia</taxon>
        <taxon>Cytophagales</taxon>
        <taxon>Hymenobacteraceae</taxon>
        <taxon>Hymenobacter</taxon>
    </lineage>
</organism>
<dbReference type="NCBIfam" id="TIGR04183">
    <property type="entry name" value="Por_Secre_tail"/>
    <property type="match status" value="1"/>
</dbReference>
<reference evidence="2 3" key="1">
    <citation type="submission" date="2018-09" db="EMBL/GenBank/DDBJ databases">
        <authorList>
            <person name="Zeman M."/>
            <person name="Pardy F."/>
        </authorList>
    </citation>
    <scope>NUCLEOTIDE SEQUENCE [LARGE SCALE GENOMIC DNA]</scope>
    <source>
        <strain evidence="2 3">CCM 8852</strain>
    </source>
</reference>
<name>A0A418QML5_9BACT</name>
<dbReference type="Proteomes" id="UP000284250">
    <property type="component" value="Unassembled WGS sequence"/>
</dbReference>
<gene>
    <name evidence="2" type="ORF">D0T11_18930</name>
</gene>
<dbReference type="InterPro" id="IPR028974">
    <property type="entry name" value="TSP_type-3_rpt"/>
</dbReference>
<dbReference type="SUPFAM" id="SSF103647">
    <property type="entry name" value="TSP type-3 repeat"/>
    <property type="match status" value="1"/>
</dbReference>
<feature type="signal peptide" evidence="1">
    <location>
        <begin position="1"/>
        <end position="22"/>
    </location>
</feature>
<evidence type="ECO:0000313" key="2">
    <source>
        <dbReference type="EMBL" id="RIY06372.1"/>
    </source>
</evidence>
<dbReference type="RefSeq" id="WP_119657381.1">
    <property type="nucleotide sequence ID" value="NZ_JBHUOI010000066.1"/>
</dbReference>
<keyword evidence="3" id="KW-1185">Reference proteome</keyword>
<dbReference type="EMBL" id="QYCN01000041">
    <property type="protein sequence ID" value="RIY06372.1"/>
    <property type="molecule type" value="Genomic_DNA"/>
</dbReference>
<reference evidence="2 3" key="2">
    <citation type="submission" date="2019-01" db="EMBL/GenBank/DDBJ databases">
        <title>Hymenobacter humicola sp. nov., isolated from soils in Antarctica.</title>
        <authorList>
            <person name="Sedlacek I."/>
            <person name="Holochova P."/>
            <person name="Kralova S."/>
            <person name="Pantucek R."/>
            <person name="Stankova E."/>
            <person name="Vrbovska V."/>
            <person name="Kristofova L."/>
            <person name="Svec P."/>
            <person name="Busse H.-J."/>
        </authorList>
    </citation>
    <scope>NUCLEOTIDE SEQUENCE [LARGE SCALE GENOMIC DNA]</scope>
    <source>
        <strain evidence="2 3">CCM 8852</strain>
    </source>
</reference>
<evidence type="ECO:0000256" key="1">
    <source>
        <dbReference type="SAM" id="SignalP"/>
    </source>
</evidence>
<feature type="chain" id="PRO_5019511259" evidence="1">
    <location>
        <begin position="23"/>
        <end position="1112"/>
    </location>
</feature>
<accession>A0A418QML5</accession>
<evidence type="ECO:0000313" key="3">
    <source>
        <dbReference type="Proteomes" id="UP000284250"/>
    </source>
</evidence>
<sequence length="1112" mass="118934">MKKLLRLGALLLLCVPAHTIRAEGSRELTPNTSGTTANLTLATNTRAGYLTHDFNNIVAGQYQSQGFLKPSSWSGGTNRPFSADYRLRVRLKAGETLFYGVHRIASAAGSGNQNDLILTLKYNSGATETQAQSTTLARNTGSSRQTELLAAPGVITNAAQVQAGPQVTGTASASTGYNPLIYTNNTGADRDFWVEFTQVGEGAMSQGQKVSQYDFWDFTVRSNAGATGQELRGRLRSKFWSFSTDSFTNLLSATFSLYPLVESVRQPGRYYVKEVELAGMNPYAFYFVSNANGTSQTGSFANARKSQTSEQTYPEYDNFVNDPDPALWPSAPLPVFSRTVQPFCNPLTGRGSAAFTTLSEEAGSTSVLIDINNNGVQDGNDVVIEQTVAANVPATVFWNGLDNANTPVAAGTTLRLTFVSNGAPVNFPLFDVEGNTDGVRVQNVRPSQGNNRFFDRLYWDDRNLPTAANRFPATRPAPDLSNYRPDGVISETGVHRWSGANTNQGGDNYTVNTWTYGFISAAAEQVYTFDFNCDFDKDGIPDKDDIDDDNDGILDVVEMYGLNPQTQTANGVATTNGDGVLIYLDAAYVHPVLGAFRDLNADGINDIFDTDGDGIPNNFDLDADGDGLPDAFEANGNRNPSASFSQAVNGGSKTSAYNPARAQFMAAATATAPSSVGANGLPDAIKGTISYKNNGTVSTENGVSQYVLGDQDNDRRTANSQTVRNYNFLDLDSDNDGITDEIEAQPTATYITRKGQANFTTDANKNGIRDAYEGAGALTAVVNTDNAGQVDMFDADSDGDNAGHANQPIYQHTADWTEGFDTNKNGTAGEELLAKARAFALANPAKASYYVVTTNGTGYGGTTQSGFLQDSDADGIPNFADLDSPYYHDDNFNGLVDLHDPAFGGQPSLMPMNADNSEAIFRTNATAVPLPVTLLGFQAQAASRDALLTWATAQELNNASFVVERSADGVAFAAIATLPGRGTSTQRTDYRHLDRNAGARAGVRYYRLRQNDTDGKLAYSSIRTVTFDGTSTPGPAGLFPNPTPAATTLDLTLLPVGSYRVEILSADGRTVAELSATGGELNPLGTQALAKGLYLVRISGPDVRQTLKLVKE</sequence>
<dbReference type="GO" id="GO:0005509">
    <property type="term" value="F:calcium ion binding"/>
    <property type="evidence" value="ECO:0007669"/>
    <property type="project" value="InterPro"/>
</dbReference>